<protein>
    <submittedName>
        <fullName evidence="2">Bile acid:sodium symporter</fullName>
    </submittedName>
</protein>
<name>A0A844Y4U5_9SPHN</name>
<dbReference type="InterPro" id="IPR038770">
    <property type="entry name" value="Na+/solute_symporter_sf"/>
</dbReference>
<dbReference type="RefSeq" id="WP_160660087.1">
    <property type="nucleotide sequence ID" value="NZ_BAABDV010000001.1"/>
</dbReference>
<feature type="transmembrane region" description="Helical" evidence="1">
    <location>
        <begin position="263"/>
        <end position="286"/>
    </location>
</feature>
<proteinExistence type="predicted"/>
<feature type="transmembrane region" description="Helical" evidence="1">
    <location>
        <begin position="68"/>
        <end position="87"/>
    </location>
</feature>
<feature type="transmembrane region" description="Helical" evidence="1">
    <location>
        <begin position="168"/>
        <end position="185"/>
    </location>
</feature>
<dbReference type="EMBL" id="WTYD01000001">
    <property type="protein sequence ID" value="MXO53205.1"/>
    <property type="molecule type" value="Genomic_DNA"/>
</dbReference>
<comment type="caution">
    <text evidence="2">The sequence shown here is derived from an EMBL/GenBank/DDBJ whole genome shotgun (WGS) entry which is preliminary data.</text>
</comment>
<feature type="transmembrane region" description="Helical" evidence="1">
    <location>
        <begin position="134"/>
        <end position="156"/>
    </location>
</feature>
<dbReference type="GO" id="GO:0005886">
    <property type="term" value="C:plasma membrane"/>
    <property type="evidence" value="ECO:0007669"/>
    <property type="project" value="TreeGrafter"/>
</dbReference>
<dbReference type="PANTHER" id="PTHR18640:SF5">
    <property type="entry name" value="SODIUM_BILE ACID COTRANSPORTER 7"/>
    <property type="match status" value="1"/>
</dbReference>
<feature type="transmembrane region" description="Helical" evidence="1">
    <location>
        <begin position="40"/>
        <end position="56"/>
    </location>
</feature>
<gene>
    <name evidence="2" type="ORF">GRI47_04180</name>
</gene>
<sequence>MALRSVISDPMLKMLAGAVALAAFLPVGDAGRPIADGVANAAVFVLFLLNGMRIARGEIARGLRNWRFLVPLILWVFGAMALAGWALEKVGAGLLPPMIAVGFLYLGALPSTVQSATSYTSIAQGNVGMSVISAALLNILGVFLTVPVFLLMGGSGEGAIGWETAERIALILLLPFAIGQVIQGWTKPFIARHQPKIVWIDRFVIALAVYVAFSGAVEQNIWSRVHPLGWLVLAGLVAAFLLVANLGAWFLGGALHLPHKDRVSFLFAGAQKSAAVGVPLATILFAPDVAGFIVVPLLLYHLFQLVVAAPVADRLRRMGAK</sequence>
<dbReference type="Proteomes" id="UP000430272">
    <property type="component" value="Unassembled WGS sequence"/>
</dbReference>
<dbReference type="Pfam" id="PF13593">
    <property type="entry name" value="SBF_like"/>
    <property type="match status" value="1"/>
</dbReference>
<dbReference type="OrthoDB" id="9792271at2"/>
<reference evidence="2 3" key="1">
    <citation type="submission" date="2019-12" db="EMBL/GenBank/DDBJ databases">
        <title>Genomic-based taxomic classification of the family Erythrobacteraceae.</title>
        <authorList>
            <person name="Xu L."/>
        </authorList>
    </citation>
    <scope>NUCLEOTIDE SEQUENCE [LARGE SCALE GENOMIC DNA]</scope>
    <source>
        <strain evidence="2 3">JCM 17468</strain>
    </source>
</reference>
<evidence type="ECO:0000313" key="3">
    <source>
        <dbReference type="Proteomes" id="UP000430272"/>
    </source>
</evidence>
<feature type="transmembrane region" description="Helical" evidence="1">
    <location>
        <begin position="292"/>
        <end position="312"/>
    </location>
</feature>
<organism evidence="2 3">
    <name type="scientific">Qipengyuania pelagi</name>
    <dbReference type="NCBI Taxonomy" id="994320"/>
    <lineage>
        <taxon>Bacteria</taxon>
        <taxon>Pseudomonadati</taxon>
        <taxon>Pseudomonadota</taxon>
        <taxon>Alphaproteobacteria</taxon>
        <taxon>Sphingomonadales</taxon>
        <taxon>Erythrobacteraceae</taxon>
        <taxon>Qipengyuania</taxon>
    </lineage>
</organism>
<keyword evidence="3" id="KW-1185">Reference proteome</keyword>
<evidence type="ECO:0000313" key="2">
    <source>
        <dbReference type="EMBL" id="MXO53205.1"/>
    </source>
</evidence>
<keyword evidence="1" id="KW-1133">Transmembrane helix</keyword>
<dbReference type="AlphaFoldDB" id="A0A844Y4U5"/>
<keyword evidence="1" id="KW-0812">Transmembrane</keyword>
<feature type="transmembrane region" description="Helical" evidence="1">
    <location>
        <begin position="93"/>
        <end position="113"/>
    </location>
</feature>
<accession>A0A844Y4U5</accession>
<dbReference type="PIRSF" id="PIRSF026166">
    <property type="entry name" value="UCP026166"/>
    <property type="match status" value="1"/>
</dbReference>
<dbReference type="Gene3D" id="1.20.1530.20">
    <property type="match status" value="1"/>
</dbReference>
<feature type="transmembrane region" description="Helical" evidence="1">
    <location>
        <begin position="228"/>
        <end position="251"/>
    </location>
</feature>
<keyword evidence="1" id="KW-0472">Membrane</keyword>
<dbReference type="PANTHER" id="PTHR18640">
    <property type="entry name" value="SOLUTE CARRIER FAMILY 10 MEMBER 7"/>
    <property type="match status" value="1"/>
</dbReference>
<evidence type="ECO:0000256" key="1">
    <source>
        <dbReference type="SAM" id="Phobius"/>
    </source>
</evidence>
<feature type="transmembrane region" description="Helical" evidence="1">
    <location>
        <begin position="197"/>
        <end position="216"/>
    </location>
</feature>
<dbReference type="InterPro" id="IPR016833">
    <property type="entry name" value="Put_Na-Bile_cotransptr"/>
</dbReference>